<accession>A0A0F9EK73</accession>
<name>A0A0F9EK73_9ZZZZ</name>
<dbReference type="InterPro" id="IPR001207">
    <property type="entry name" value="Transposase_mutator"/>
</dbReference>
<evidence type="ECO:0000313" key="4">
    <source>
        <dbReference type="EMBL" id="KKL24268.1"/>
    </source>
</evidence>
<dbReference type="AlphaFoldDB" id="A0A0F9EK73"/>
<dbReference type="EMBL" id="LAZR01036659">
    <property type="protein sequence ID" value="KKL24268.1"/>
    <property type="molecule type" value="Genomic_DNA"/>
</dbReference>
<dbReference type="PANTHER" id="PTHR33217">
    <property type="entry name" value="TRANSPOSASE FOR INSERTION SEQUENCE ELEMENT IS1081"/>
    <property type="match status" value="1"/>
</dbReference>
<keyword evidence="1" id="KW-0815">Transposition</keyword>
<dbReference type="NCBIfam" id="NF033543">
    <property type="entry name" value="transpos_IS256"/>
    <property type="match status" value="1"/>
</dbReference>
<dbReference type="GO" id="GO:0003677">
    <property type="term" value="F:DNA binding"/>
    <property type="evidence" value="ECO:0007669"/>
    <property type="project" value="UniProtKB-KW"/>
</dbReference>
<keyword evidence="2" id="KW-0238">DNA-binding</keyword>
<proteinExistence type="predicted"/>
<dbReference type="GO" id="GO:0004803">
    <property type="term" value="F:transposase activity"/>
    <property type="evidence" value="ECO:0007669"/>
    <property type="project" value="InterPro"/>
</dbReference>
<evidence type="ECO:0000256" key="3">
    <source>
        <dbReference type="ARBA" id="ARBA00023172"/>
    </source>
</evidence>
<comment type="caution">
    <text evidence="4">The sequence shown here is derived from an EMBL/GenBank/DDBJ whole genome shotgun (WGS) entry which is preliminary data.</text>
</comment>
<organism evidence="4">
    <name type="scientific">marine sediment metagenome</name>
    <dbReference type="NCBI Taxonomy" id="412755"/>
    <lineage>
        <taxon>unclassified sequences</taxon>
        <taxon>metagenomes</taxon>
        <taxon>ecological metagenomes</taxon>
    </lineage>
</organism>
<dbReference type="Pfam" id="PF00872">
    <property type="entry name" value="Transposase_mut"/>
    <property type="match status" value="1"/>
</dbReference>
<evidence type="ECO:0000256" key="2">
    <source>
        <dbReference type="ARBA" id="ARBA00023125"/>
    </source>
</evidence>
<protein>
    <recommendedName>
        <fullName evidence="5">Mutator family transposase</fullName>
    </recommendedName>
</protein>
<gene>
    <name evidence="4" type="ORF">LCGC14_2417010</name>
</gene>
<dbReference type="PANTHER" id="PTHR33217:SF7">
    <property type="entry name" value="TRANSPOSASE FOR INSERTION SEQUENCE ELEMENT IS1081"/>
    <property type="match status" value="1"/>
</dbReference>
<sequence length="442" mass="48933">MKKDIILPTTPVIGTADEALMDVQQSFERFCLAAGMETLGAMMEADVEAACGPRHGRVEKREAHRWGRTRGRIGFHGGKIAVERPRVRRVDGREAPIPSWDQASSENWLGRWAMNLMLINVSARRFGRAVRLPEGDVPVDPGSGVSKSATSRRFVALSSEKLDVFMGADLSKLDLVVIQIDGLHVRDDLVLVAAIGIDGDGGKHPLALVEGATENTATVQALLDNLIERGLDPQVSRLFIVDGAKALSKAIRATFGKDSLIQRCQIHKARNIMDRLPKELHASTRRVLRQAWELDDADKAEKLIRNLARRLEQDRPGVAASILEGLDEILTVVRLKLPMQLRRSLACTNIAENMMGTIRRVTHNVKRWRNGQMALRWVAAGMIEAAKGFRKLKAHKQLPILRAALIAHQRQNAEKFIAPASRAAGFAKSRTVISECRGHGFR</sequence>
<reference evidence="4" key="1">
    <citation type="journal article" date="2015" name="Nature">
        <title>Complex archaea that bridge the gap between prokaryotes and eukaryotes.</title>
        <authorList>
            <person name="Spang A."/>
            <person name="Saw J.H."/>
            <person name="Jorgensen S.L."/>
            <person name="Zaremba-Niedzwiedzka K."/>
            <person name="Martijn J."/>
            <person name="Lind A.E."/>
            <person name="van Eijk R."/>
            <person name="Schleper C."/>
            <person name="Guy L."/>
            <person name="Ettema T.J."/>
        </authorList>
    </citation>
    <scope>NUCLEOTIDE SEQUENCE</scope>
</reference>
<dbReference type="GO" id="GO:0006313">
    <property type="term" value="P:DNA transposition"/>
    <property type="evidence" value="ECO:0007669"/>
    <property type="project" value="InterPro"/>
</dbReference>
<keyword evidence="3" id="KW-0233">DNA recombination</keyword>
<evidence type="ECO:0008006" key="5">
    <source>
        <dbReference type="Google" id="ProtNLM"/>
    </source>
</evidence>
<evidence type="ECO:0000256" key="1">
    <source>
        <dbReference type="ARBA" id="ARBA00022578"/>
    </source>
</evidence>